<gene>
    <name evidence="19" type="ORF">VV01_09300</name>
</gene>
<comment type="function">
    <text evidence="1 14">Converts 2,5-diamino-6-(ribosylamino)-4(3h)-pyrimidinone 5'-phosphate into 5-amino-6-(ribosylamino)-2,4(1h,3h)-pyrimidinedione 5'-phosphate.</text>
</comment>
<comment type="cofactor">
    <cofactor evidence="14 17">
        <name>Zn(2+)</name>
        <dbReference type="ChEBI" id="CHEBI:29105"/>
    </cofactor>
    <text evidence="14 17">Binds 1 zinc ion.</text>
</comment>
<evidence type="ECO:0000256" key="15">
    <source>
        <dbReference type="PIRSR" id="PIRSR006769-1"/>
    </source>
</evidence>
<feature type="binding site" evidence="16">
    <location>
        <position position="172"/>
    </location>
    <ligand>
        <name>substrate</name>
    </ligand>
</feature>
<evidence type="ECO:0000256" key="1">
    <source>
        <dbReference type="ARBA" id="ARBA00002151"/>
    </source>
</evidence>
<evidence type="ECO:0000256" key="10">
    <source>
        <dbReference type="ARBA" id="ARBA00023002"/>
    </source>
</evidence>
<dbReference type="GO" id="GO:0008703">
    <property type="term" value="F:5-amino-6-(5-phosphoribosylamino)uracil reductase activity"/>
    <property type="evidence" value="ECO:0007669"/>
    <property type="project" value="UniProtKB-EC"/>
</dbReference>
<evidence type="ECO:0000256" key="3">
    <source>
        <dbReference type="ARBA" id="ARBA00004910"/>
    </source>
</evidence>
<dbReference type="GO" id="GO:0008835">
    <property type="term" value="F:diaminohydroxyphosphoribosylaminopyrimidine deaminase activity"/>
    <property type="evidence" value="ECO:0007669"/>
    <property type="project" value="UniProtKB-EC"/>
</dbReference>
<feature type="binding site" evidence="17">
    <location>
        <position position="80"/>
    </location>
    <ligand>
        <name>Zn(2+)</name>
        <dbReference type="ChEBI" id="CHEBI:29105"/>
        <note>catalytic</note>
    </ligand>
</feature>
<feature type="domain" description="CMP/dCMP-type deaminase" evidence="18">
    <location>
        <begin position="6"/>
        <end position="127"/>
    </location>
</feature>
<evidence type="ECO:0000256" key="14">
    <source>
        <dbReference type="PIRNR" id="PIRNR006769"/>
    </source>
</evidence>
<evidence type="ECO:0000256" key="6">
    <source>
        <dbReference type="ARBA" id="ARBA00022619"/>
    </source>
</evidence>
<dbReference type="InterPro" id="IPR002125">
    <property type="entry name" value="CMP_dCMP_dom"/>
</dbReference>
<evidence type="ECO:0000256" key="9">
    <source>
        <dbReference type="ARBA" id="ARBA00022857"/>
    </source>
</evidence>
<dbReference type="Proteomes" id="UP000037397">
    <property type="component" value="Unassembled WGS sequence"/>
</dbReference>
<evidence type="ECO:0000259" key="18">
    <source>
        <dbReference type="PROSITE" id="PS51747"/>
    </source>
</evidence>
<dbReference type="GO" id="GO:0009231">
    <property type="term" value="P:riboflavin biosynthetic process"/>
    <property type="evidence" value="ECO:0007669"/>
    <property type="project" value="UniProtKB-UniPathway"/>
</dbReference>
<evidence type="ECO:0000313" key="19">
    <source>
        <dbReference type="EMBL" id="KNX37297.1"/>
    </source>
</evidence>
<dbReference type="PROSITE" id="PS00903">
    <property type="entry name" value="CYT_DCMP_DEAMINASES_1"/>
    <property type="match status" value="1"/>
</dbReference>
<evidence type="ECO:0000256" key="11">
    <source>
        <dbReference type="ARBA" id="ARBA00023268"/>
    </source>
</evidence>
<accession>A0A0L6CHL6</accession>
<dbReference type="SUPFAM" id="SSF53927">
    <property type="entry name" value="Cytidine deaminase-like"/>
    <property type="match status" value="1"/>
</dbReference>
<dbReference type="AlphaFoldDB" id="A0A0L6CHL6"/>
<evidence type="ECO:0000256" key="4">
    <source>
        <dbReference type="ARBA" id="ARBA00005259"/>
    </source>
</evidence>
<comment type="catalytic activity">
    <reaction evidence="12 14">
        <text>5-amino-6-(5-phospho-D-ribitylamino)uracil + NADP(+) = 5-amino-6-(5-phospho-D-ribosylamino)uracil + NADPH + H(+)</text>
        <dbReference type="Rhea" id="RHEA:17845"/>
        <dbReference type="ChEBI" id="CHEBI:15378"/>
        <dbReference type="ChEBI" id="CHEBI:57783"/>
        <dbReference type="ChEBI" id="CHEBI:58349"/>
        <dbReference type="ChEBI" id="CHEBI:58421"/>
        <dbReference type="ChEBI" id="CHEBI:58453"/>
        <dbReference type="EC" id="1.1.1.193"/>
    </reaction>
</comment>
<feature type="active site" description="Proton donor" evidence="15">
    <location>
        <position position="57"/>
    </location>
</feature>
<keyword evidence="7 14" id="KW-0479">Metal-binding</keyword>
<feature type="binding site" evidence="16">
    <location>
        <position position="188"/>
    </location>
    <ligand>
        <name>substrate</name>
    </ligand>
</feature>
<keyword evidence="10 14" id="KW-0560">Oxidoreductase</keyword>
<keyword evidence="6 14" id="KW-0686">Riboflavin biosynthesis</keyword>
<dbReference type="PROSITE" id="PS51747">
    <property type="entry name" value="CYT_DCMP_DEAMINASES_2"/>
    <property type="match status" value="1"/>
</dbReference>
<dbReference type="Gene3D" id="3.40.140.10">
    <property type="entry name" value="Cytidine Deaminase, domain 2"/>
    <property type="match status" value="1"/>
</dbReference>
<feature type="binding site" evidence="17">
    <location>
        <position position="55"/>
    </location>
    <ligand>
        <name>Zn(2+)</name>
        <dbReference type="ChEBI" id="CHEBI:29105"/>
        <note>catalytic</note>
    </ligand>
</feature>
<dbReference type="PANTHER" id="PTHR38011:SF7">
    <property type="entry name" value="2,5-DIAMINO-6-RIBOSYLAMINO-4(3H)-PYRIMIDINONE 5'-PHOSPHATE REDUCTASE"/>
    <property type="match status" value="1"/>
</dbReference>
<dbReference type="EMBL" id="LAIR01000002">
    <property type="protein sequence ID" value="KNX37297.1"/>
    <property type="molecule type" value="Genomic_DNA"/>
</dbReference>
<dbReference type="InterPro" id="IPR024072">
    <property type="entry name" value="DHFR-like_dom_sf"/>
</dbReference>
<feature type="binding site" evidence="17">
    <location>
        <position position="89"/>
    </location>
    <ligand>
        <name>Zn(2+)</name>
        <dbReference type="ChEBI" id="CHEBI:29105"/>
        <note>catalytic</note>
    </ligand>
</feature>
<feature type="binding site" evidence="16">
    <location>
        <position position="211"/>
    </location>
    <ligand>
        <name>substrate</name>
    </ligand>
</feature>
<organism evidence="19 20">
    <name type="scientific">Luteipulveratus halotolerans</name>
    <dbReference type="NCBI Taxonomy" id="1631356"/>
    <lineage>
        <taxon>Bacteria</taxon>
        <taxon>Bacillati</taxon>
        <taxon>Actinomycetota</taxon>
        <taxon>Actinomycetes</taxon>
        <taxon>Micrococcales</taxon>
        <taxon>Dermacoccaceae</taxon>
        <taxon>Luteipulveratus</taxon>
    </lineage>
</organism>
<feature type="binding site" evidence="16">
    <location>
        <begin position="272"/>
        <end position="278"/>
    </location>
    <ligand>
        <name>NADP(+)</name>
        <dbReference type="ChEBI" id="CHEBI:58349"/>
    </ligand>
</feature>
<dbReference type="PATRIC" id="fig|1631356.3.peg.1810"/>
<evidence type="ECO:0000256" key="17">
    <source>
        <dbReference type="PIRSR" id="PIRSR006769-3"/>
    </source>
</evidence>
<evidence type="ECO:0000256" key="16">
    <source>
        <dbReference type="PIRSR" id="PIRSR006769-2"/>
    </source>
</evidence>
<feature type="binding site" evidence="16">
    <location>
        <position position="158"/>
    </location>
    <ligand>
        <name>NADP(+)</name>
        <dbReference type="ChEBI" id="CHEBI:58349"/>
    </ligand>
</feature>
<comment type="caution">
    <text evidence="19">The sequence shown here is derived from an EMBL/GenBank/DDBJ whole genome shotgun (WGS) entry which is preliminary data.</text>
</comment>
<feature type="binding site" evidence="16">
    <location>
        <position position="174"/>
    </location>
    <ligand>
        <name>NADP(+)</name>
        <dbReference type="ChEBI" id="CHEBI:58349"/>
    </ligand>
</feature>
<dbReference type="Pfam" id="PF01872">
    <property type="entry name" value="RibD_C"/>
    <property type="match status" value="1"/>
</dbReference>
<reference evidence="20" key="1">
    <citation type="submission" date="2015-03" db="EMBL/GenBank/DDBJ databases">
        <title>Luteipulveratus halotolerans sp. nov., a novel actinobacterium (Dermacoccaceae) from Sarawak, Malaysia.</title>
        <authorList>
            <person name="Juboi H."/>
            <person name="Basik A."/>
            <person name="Shamsul S.S."/>
            <person name="Arnold P."/>
            <person name="Schmitt E.K."/>
            <person name="Sanglier J.-J."/>
            <person name="Yeo T."/>
        </authorList>
    </citation>
    <scope>NUCLEOTIDE SEQUENCE [LARGE SCALE GENOMIC DNA]</scope>
    <source>
        <strain evidence="20">C296001</strain>
    </source>
</reference>
<dbReference type="InterPro" id="IPR004794">
    <property type="entry name" value="Eubact_RibD"/>
</dbReference>
<dbReference type="PANTHER" id="PTHR38011">
    <property type="entry name" value="DIHYDROFOLATE REDUCTASE FAMILY PROTEIN (AFU_ORTHOLOGUE AFUA_8G06820)"/>
    <property type="match status" value="1"/>
</dbReference>
<dbReference type="Pfam" id="PF00383">
    <property type="entry name" value="dCMP_cyt_deam_1"/>
    <property type="match status" value="1"/>
</dbReference>
<dbReference type="InterPro" id="IPR016192">
    <property type="entry name" value="APOBEC/CMP_deaminase_Zn-bd"/>
</dbReference>
<dbReference type="OrthoDB" id="9800865at2"/>
<comment type="similarity">
    <text evidence="5 14">In the C-terminal section; belongs to the HTP reductase family.</text>
</comment>
<proteinExistence type="inferred from homology"/>
<evidence type="ECO:0000313" key="20">
    <source>
        <dbReference type="Proteomes" id="UP000037397"/>
    </source>
</evidence>
<dbReference type="NCBIfam" id="TIGR00326">
    <property type="entry name" value="eubact_ribD"/>
    <property type="match status" value="1"/>
</dbReference>
<comment type="catalytic activity">
    <reaction evidence="13 14">
        <text>2,5-diamino-6-hydroxy-4-(5-phosphoribosylamino)-pyrimidine + H2O + H(+) = 5-amino-6-(5-phospho-D-ribosylamino)uracil + NH4(+)</text>
        <dbReference type="Rhea" id="RHEA:21868"/>
        <dbReference type="ChEBI" id="CHEBI:15377"/>
        <dbReference type="ChEBI" id="CHEBI:15378"/>
        <dbReference type="ChEBI" id="CHEBI:28938"/>
        <dbReference type="ChEBI" id="CHEBI:58453"/>
        <dbReference type="ChEBI" id="CHEBI:58614"/>
        <dbReference type="EC" id="3.5.4.26"/>
    </reaction>
</comment>
<dbReference type="STRING" id="1631356.VV01_09300"/>
<dbReference type="EC" id="3.5.4.26" evidence="14"/>
<dbReference type="InterPro" id="IPR002734">
    <property type="entry name" value="RibDG_C"/>
</dbReference>
<protein>
    <recommendedName>
        <fullName evidence="14">Riboflavin biosynthesis protein RibD</fullName>
    </recommendedName>
    <domain>
        <recommendedName>
            <fullName evidence="14">Diaminohydroxyphosphoribosylaminopyrimidine deaminase</fullName>
            <shortName evidence="14">DRAP deaminase</shortName>
            <ecNumber evidence="14">3.5.4.26</ecNumber>
        </recommendedName>
        <alternativeName>
            <fullName evidence="14">Riboflavin-specific deaminase</fullName>
        </alternativeName>
    </domain>
    <domain>
        <recommendedName>
            <fullName evidence="14">5-amino-6-(5-phosphoribosylamino)uracil reductase</fullName>
            <ecNumber evidence="14">1.1.1.193</ecNumber>
        </recommendedName>
        <alternativeName>
            <fullName evidence="14">HTP reductase</fullName>
        </alternativeName>
    </domain>
</protein>
<dbReference type="EC" id="1.1.1.193" evidence="14"/>
<keyword evidence="14" id="KW-0378">Hydrolase</keyword>
<dbReference type="PIRSF" id="PIRSF006769">
    <property type="entry name" value="RibD"/>
    <property type="match status" value="1"/>
</dbReference>
<dbReference type="SUPFAM" id="SSF53597">
    <property type="entry name" value="Dihydrofolate reductase-like"/>
    <property type="match status" value="1"/>
</dbReference>
<evidence type="ECO:0000256" key="2">
    <source>
        <dbReference type="ARBA" id="ARBA00004882"/>
    </source>
</evidence>
<evidence type="ECO:0000256" key="7">
    <source>
        <dbReference type="ARBA" id="ARBA00022723"/>
    </source>
</evidence>
<keyword evidence="20" id="KW-1185">Reference proteome</keyword>
<comment type="pathway">
    <text evidence="2 14">Cofactor biosynthesis; riboflavin biosynthesis; 5-amino-6-(D-ribitylamino)uracil from GTP: step 2/4.</text>
</comment>
<keyword evidence="11" id="KW-0511">Multifunctional enzyme</keyword>
<feature type="binding site" evidence="16">
    <location>
        <position position="270"/>
    </location>
    <ligand>
        <name>substrate</name>
    </ligand>
</feature>
<name>A0A0L6CHL6_9MICO</name>
<comment type="similarity">
    <text evidence="4 14">In the N-terminal section; belongs to the cytidine and deoxycytidylate deaminase family.</text>
</comment>
<evidence type="ECO:0000256" key="8">
    <source>
        <dbReference type="ARBA" id="ARBA00022833"/>
    </source>
</evidence>
<dbReference type="Gene3D" id="3.40.430.10">
    <property type="entry name" value="Dihydrofolate Reductase, subunit A"/>
    <property type="match status" value="2"/>
</dbReference>
<feature type="binding site" evidence="16">
    <location>
        <position position="208"/>
    </location>
    <ligand>
        <name>substrate</name>
    </ligand>
</feature>
<evidence type="ECO:0000256" key="12">
    <source>
        <dbReference type="ARBA" id="ARBA00049861"/>
    </source>
</evidence>
<dbReference type="UniPathway" id="UPA00275">
    <property type="reaction ID" value="UER00401"/>
</dbReference>
<evidence type="ECO:0000256" key="5">
    <source>
        <dbReference type="ARBA" id="ARBA00007417"/>
    </source>
</evidence>
<dbReference type="GO" id="GO:0008270">
    <property type="term" value="F:zinc ion binding"/>
    <property type="evidence" value="ECO:0007669"/>
    <property type="project" value="InterPro"/>
</dbReference>
<keyword evidence="9 14" id="KW-0521">NADP</keyword>
<evidence type="ECO:0000256" key="13">
    <source>
        <dbReference type="ARBA" id="ARBA00049886"/>
    </source>
</evidence>
<feature type="binding site" evidence="16">
    <location>
        <position position="200"/>
    </location>
    <ligand>
        <name>NADP(+)</name>
        <dbReference type="ChEBI" id="CHEBI:58349"/>
    </ligand>
</feature>
<dbReference type="RefSeq" id="WP_050669639.1">
    <property type="nucleotide sequence ID" value="NZ_LAIR01000002.1"/>
</dbReference>
<comment type="pathway">
    <text evidence="3 14">Cofactor biosynthesis; riboflavin biosynthesis; 5-amino-6-(D-ribitylamino)uracil from GTP: step 3/4.</text>
</comment>
<keyword evidence="8 14" id="KW-0862">Zinc</keyword>
<sequence>MVLQQHDDAAWLRRAVELAAHGPAADPNPRVGAVVLDAAGELAGEGWHQGAGTPHAEVMALRAAGGQARGGTAYVSLEPCSHEGRTPACTGALLDAGVRRVVFAAADPSPEASGGSDVLREHGVDVVGPVSGTGSEQLNQPWAYAAVHGRPCVTWKVGATLDGRVAAADGSSRWITGDAARADVHRLRATAGAILVGTGTVLADDPSLTVRDADDRVVGAQPLRVVMGERDIPADARVNGPGELVHLRTHEPAEVLKSLQDKQIRHVWLEGGPTVAAAFVRAGLVDEVLVYLAPTLLGDGPSLVGSLGVPTLAAAHHLELDDVVQLGQDVRLRLRPRPVEGAH</sequence>
<feature type="binding site" evidence="16">
    <location>
        <position position="204"/>
    </location>
    <ligand>
        <name>NADP(+)</name>
        <dbReference type="ChEBI" id="CHEBI:58349"/>
    </ligand>
</feature>
<dbReference type="CDD" id="cd01284">
    <property type="entry name" value="Riboflavin_deaminase-reductase"/>
    <property type="match status" value="1"/>
</dbReference>
<dbReference type="InterPro" id="IPR016193">
    <property type="entry name" value="Cytidine_deaminase-like"/>
</dbReference>
<dbReference type="InterPro" id="IPR050765">
    <property type="entry name" value="Riboflavin_Biosynth_HTPR"/>
</dbReference>